<evidence type="ECO:0000313" key="3">
    <source>
        <dbReference type="Proteomes" id="UP000799753"/>
    </source>
</evidence>
<dbReference type="AlphaFoldDB" id="A0A6A6S4N3"/>
<dbReference type="InterPro" id="IPR006771">
    <property type="entry name" value="CetA-like"/>
</dbReference>
<reference evidence="2" key="1">
    <citation type="journal article" date="2020" name="Stud. Mycol.">
        <title>101 Dothideomycetes genomes: a test case for predicting lifestyles and emergence of pathogens.</title>
        <authorList>
            <person name="Haridas S."/>
            <person name="Albert R."/>
            <person name="Binder M."/>
            <person name="Bloem J."/>
            <person name="Labutti K."/>
            <person name="Salamov A."/>
            <person name="Andreopoulos B."/>
            <person name="Baker S."/>
            <person name="Barry K."/>
            <person name="Bills G."/>
            <person name="Bluhm B."/>
            <person name="Cannon C."/>
            <person name="Castanera R."/>
            <person name="Culley D."/>
            <person name="Daum C."/>
            <person name="Ezra D."/>
            <person name="Gonzalez J."/>
            <person name="Henrissat B."/>
            <person name="Kuo A."/>
            <person name="Liang C."/>
            <person name="Lipzen A."/>
            <person name="Lutzoni F."/>
            <person name="Magnuson J."/>
            <person name="Mondo S."/>
            <person name="Nolan M."/>
            <person name="Ohm R."/>
            <person name="Pangilinan J."/>
            <person name="Park H.-J."/>
            <person name="Ramirez L."/>
            <person name="Alfaro M."/>
            <person name="Sun H."/>
            <person name="Tritt A."/>
            <person name="Yoshinaga Y."/>
            <person name="Zwiers L.-H."/>
            <person name="Turgeon B."/>
            <person name="Goodwin S."/>
            <person name="Spatafora J."/>
            <person name="Crous P."/>
            <person name="Grigoriev I."/>
        </authorList>
    </citation>
    <scope>NUCLEOTIDE SEQUENCE</scope>
    <source>
        <strain evidence="2">CBS 473.64</strain>
    </source>
</reference>
<dbReference type="Proteomes" id="UP000799753">
    <property type="component" value="Unassembled WGS sequence"/>
</dbReference>
<dbReference type="PANTHER" id="PTHR36195">
    <property type="entry name" value="DOMAIN PROTEIN, PUTATIVE (AFU_ORTHOLOGUE AFUA_5G01990)-RELATED-RELATED"/>
    <property type="match status" value="1"/>
</dbReference>
<dbReference type="EMBL" id="MU006781">
    <property type="protein sequence ID" value="KAF2642866.1"/>
    <property type="molecule type" value="Genomic_DNA"/>
</dbReference>
<accession>A0A6A6S4N3</accession>
<keyword evidence="3" id="KW-1185">Reference proteome</keyword>
<organism evidence="2 3">
    <name type="scientific">Massarina eburnea CBS 473.64</name>
    <dbReference type="NCBI Taxonomy" id="1395130"/>
    <lineage>
        <taxon>Eukaryota</taxon>
        <taxon>Fungi</taxon>
        <taxon>Dikarya</taxon>
        <taxon>Ascomycota</taxon>
        <taxon>Pezizomycotina</taxon>
        <taxon>Dothideomycetes</taxon>
        <taxon>Pleosporomycetidae</taxon>
        <taxon>Pleosporales</taxon>
        <taxon>Massarineae</taxon>
        <taxon>Massarinaceae</taxon>
        <taxon>Massarina</taxon>
    </lineage>
</organism>
<dbReference type="OrthoDB" id="3682664at2759"/>
<name>A0A6A6S4N3_9PLEO</name>
<evidence type="ECO:0000313" key="2">
    <source>
        <dbReference type="EMBL" id="KAF2642866.1"/>
    </source>
</evidence>
<feature type="signal peptide" evidence="1">
    <location>
        <begin position="1"/>
        <end position="18"/>
    </location>
</feature>
<keyword evidence="1" id="KW-0732">Signal</keyword>
<sequence>MRFSTAITTLALAAAALAAPVVPNEADQAGPAFWVKNNCDSPVWVTSIASVRKPTQQISAHTSWHEPLYRDPRTGTSVQVTTTAGLDGVKPILNAAYTYNAGDSIYYNLSPVNNWGYAFSGAIVKFFAPDDFQQAIIWDKTPAGQVTKAYFGETDLILELCDQE</sequence>
<feature type="chain" id="PRO_5025347787" evidence="1">
    <location>
        <begin position="19"/>
        <end position="164"/>
    </location>
</feature>
<evidence type="ECO:0000256" key="1">
    <source>
        <dbReference type="SAM" id="SignalP"/>
    </source>
</evidence>
<protein>
    <submittedName>
        <fullName evidence="2">Uncharacterized protein</fullName>
    </submittedName>
</protein>
<dbReference type="PANTHER" id="PTHR36195:SF4">
    <property type="entry name" value="DOMAIN PROTEIN, PUTATIVE (AFU_ORTHOLOGUE AFUA_5G01990)-RELATED"/>
    <property type="match status" value="1"/>
</dbReference>
<dbReference type="Pfam" id="PF04681">
    <property type="entry name" value="Bys1"/>
    <property type="match status" value="1"/>
</dbReference>
<gene>
    <name evidence="2" type="ORF">P280DRAFT_478926</name>
</gene>
<proteinExistence type="predicted"/>